<evidence type="ECO:0000256" key="3">
    <source>
        <dbReference type="ARBA" id="ARBA00013252"/>
    </source>
</evidence>
<comment type="catalytic activity">
    <reaction evidence="1">
        <text>(4aS,6R)-4a-hydroxy-L-erythro-5,6,7,8-tetrahydrobiopterin = (6R)-L-erythro-6,7-dihydrobiopterin + H2O</text>
        <dbReference type="Rhea" id="RHEA:11920"/>
        <dbReference type="ChEBI" id="CHEBI:15377"/>
        <dbReference type="ChEBI" id="CHEBI:15642"/>
        <dbReference type="ChEBI" id="CHEBI:43120"/>
        <dbReference type="EC" id="4.2.1.96"/>
    </reaction>
</comment>
<gene>
    <name evidence="5" type="ORF">LCGC14_0580990</name>
</gene>
<dbReference type="PANTHER" id="PTHR42805">
    <property type="entry name" value="PTERIN-4-ALPHA-CARBINOLAMINE DEHYDRATASE-RELATED"/>
    <property type="match status" value="1"/>
</dbReference>
<dbReference type="PANTHER" id="PTHR42805:SF1">
    <property type="entry name" value="PTERIN-4-ALPHA-CARBINOLAMINE DEHYDRATASE-RELATED"/>
    <property type="match status" value="1"/>
</dbReference>
<dbReference type="EC" id="4.2.1.96" evidence="3"/>
<name>A0A0F9UPN2_9ZZZZ</name>
<dbReference type="GO" id="GO:0006729">
    <property type="term" value="P:tetrahydrobiopterin biosynthetic process"/>
    <property type="evidence" value="ECO:0007669"/>
    <property type="project" value="InterPro"/>
</dbReference>
<dbReference type="CDD" id="cd00913">
    <property type="entry name" value="PCD_DCoH_subfamily_a"/>
    <property type="match status" value="1"/>
</dbReference>
<evidence type="ECO:0000313" key="5">
    <source>
        <dbReference type="EMBL" id="KKN55568.1"/>
    </source>
</evidence>
<evidence type="ECO:0000256" key="2">
    <source>
        <dbReference type="ARBA" id="ARBA00006472"/>
    </source>
</evidence>
<proteinExistence type="inferred from homology"/>
<sequence length="107" mass="12169">MPDLCELTCTPCQGGVEPLRGAAIEDLHRQVPEWNVVDQHHLTRTFTFRNFVEALEFVNDVGDVAEALGHHPQICFTWGRVTVEIHTHKIDGLHTNDFILASRIDRL</sequence>
<comment type="caution">
    <text evidence="5">The sequence shown here is derived from an EMBL/GenBank/DDBJ whole genome shotgun (WGS) entry which is preliminary data.</text>
</comment>
<dbReference type="Gene3D" id="3.30.1360.20">
    <property type="entry name" value="Transcriptional coactivator/pterin dehydratase"/>
    <property type="match status" value="1"/>
</dbReference>
<comment type="similarity">
    <text evidence="2">Belongs to the pterin-4-alpha-carbinolamine dehydratase family.</text>
</comment>
<protein>
    <recommendedName>
        <fullName evidence="3">4a-hydroxytetrahydrobiopterin dehydratase</fullName>
        <ecNumber evidence="3">4.2.1.96</ecNumber>
    </recommendedName>
</protein>
<dbReference type="Pfam" id="PF01329">
    <property type="entry name" value="Pterin_4a"/>
    <property type="match status" value="1"/>
</dbReference>
<evidence type="ECO:0000256" key="4">
    <source>
        <dbReference type="ARBA" id="ARBA00023239"/>
    </source>
</evidence>
<dbReference type="AlphaFoldDB" id="A0A0F9UPN2"/>
<dbReference type="InterPro" id="IPR050376">
    <property type="entry name" value="Pterin-4-alpha-carb_dehyd"/>
</dbReference>
<accession>A0A0F9UPN2</accession>
<evidence type="ECO:0000256" key="1">
    <source>
        <dbReference type="ARBA" id="ARBA00001554"/>
    </source>
</evidence>
<dbReference type="SUPFAM" id="SSF55248">
    <property type="entry name" value="PCD-like"/>
    <property type="match status" value="1"/>
</dbReference>
<organism evidence="5">
    <name type="scientific">marine sediment metagenome</name>
    <dbReference type="NCBI Taxonomy" id="412755"/>
    <lineage>
        <taxon>unclassified sequences</taxon>
        <taxon>metagenomes</taxon>
        <taxon>ecological metagenomes</taxon>
    </lineage>
</organism>
<dbReference type="EMBL" id="LAZR01000879">
    <property type="protein sequence ID" value="KKN55568.1"/>
    <property type="molecule type" value="Genomic_DNA"/>
</dbReference>
<reference evidence="5" key="1">
    <citation type="journal article" date="2015" name="Nature">
        <title>Complex archaea that bridge the gap between prokaryotes and eukaryotes.</title>
        <authorList>
            <person name="Spang A."/>
            <person name="Saw J.H."/>
            <person name="Jorgensen S.L."/>
            <person name="Zaremba-Niedzwiedzka K."/>
            <person name="Martijn J."/>
            <person name="Lind A.E."/>
            <person name="van Eijk R."/>
            <person name="Schleper C."/>
            <person name="Guy L."/>
            <person name="Ettema T.J."/>
        </authorList>
    </citation>
    <scope>NUCLEOTIDE SEQUENCE</scope>
</reference>
<dbReference type="GO" id="GO:0008124">
    <property type="term" value="F:4-alpha-hydroxytetrahydrobiopterin dehydratase activity"/>
    <property type="evidence" value="ECO:0007669"/>
    <property type="project" value="UniProtKB-EC"/>
</dbReference>
<keyword evidence="4" id="KW-0456">Lyase</keyword>
<dbReference type="InterPro" id="IPR001533">
    <property type="entry name" value="Pterin_deHydtase"/>
</dbReference>
<dbReference type="InterPro" id="IPR036428">
    <property type="entry name" value="PCD_sf"/>
</dbReference>